<organism evidence="2 3">
    <name type="scientific">Glacieibacterium arshaanense</name>
    <dbReference type="NCBI Taxonomy" id="2511025"/>
    <lineage>
        <taxon>Bacteria</taxon>
        <taxon>Pseudomonadati</taxon>
        <taxon>Pseudomonadota</taxon>
        <taxon>Alphaproteobacteria</taxon>
        <taxon>Sphingomonadales</taxon>
        <taxon>Sphingosinicellaceae</taxon>
        <taxon>Glacieibacterium</taxon>
    </lineage>
</organism>
<protein>
    <submittedName>
        <fullName evidence="2">Uncharacterized protein</fullName>
    </submittedName>
</protein>
<name>A0A4Y9ET74_9SPHN</name>
<dbReference type="AlphaFoldDB" id="A0A4Y9ET74"/>
<sequence>MSFSNFVRAGLCAPLIALSVPALAQTAAQVAAAPSLPGVGPQAGAAPTAPPMTPNTDLLGTSCGEFVSMLAVANPGTNPTSDRQSQATRAQRDVFMLVIWTHGYVTGKSGADLSKVALTQDWVSKNTAKLAKICKANPNISTYQAAGKL</sequence>
<gene>
    <name evidence="2" type="ORF">EUV02_05485</name>
</gene>
<reference evidence="2 3" key="1">
    <citation type="submission" date="2019-02" db="EMBL/GenBank/DDBJ databases">
        <title>Polymorphobacter sp. isolated from the lake at the Tibet of China.</title>
        <authorList>
            <person name="Li A."/>
        </authorList>
    </citation>
    <scope>NUCLEOTIDE SEQUENCE [LARGE SCALE GENOMIC DNA]</scope>
    <source>
        <strain evidence="2 3">DJ1R-1</strain>
    </source>
</reference>
<proteinExistence type="predicted"/>
<evidence type="ECO:0000256" key="1">
    <source>
        <dbReference type="SAM" id="SignalP"/>
    </source>
</evidence>
<feature type="signal peptide" evidence="1">
    <location>
        <begin position="1"/>
        <end position="24"/>
    </location>
</feature>
<evidence type="ECO:0000313" key="3">
    <source>
        <dbReference type="Proteomes" id="UP000297737"/>
    </source>
</evidence>
<accession>A0A4Y9ET74</accession>
<dbReference type="RefSeq" id="WP_135245163.1">
    <property type="nucleotide sequence ID" value="NZ_SIHO01000001.1"/>
</dbReference>
<dbReference type="EMBL" id="SIHO01000001">
    <property type="protein sequence ID" value="TFU06439.1"/>
    <property type="molecule type" value="Genomic_DNA"/>
</dbReference>
<keyword evidence="1" id="KW-0732">Signal</keyword>
<keyword evidence="3" id="KW-1185">Reference proteome</keyword>
<feature type="chain" id="PRO_5021241672" evidence="1">
    <location>
        <begin position="25"/>
        <end position="149"/>
    </location>
</feature>
<comment type="caution">
    <text evidence="2">The sequence shown here is derived from an EMBL/GenBank/DDBJ whole genome shotgun (WGS) entry which is preliminary data.</text>
</comment>
<dbReference type="Proteomes" id="UP000297737">
    <property type="component" value="Unassembled WGS sequence"/>
</dbReference>
<evidence type="ECO:0000313" key="2">
    <source>
        <dbReference type="EMBL" id="TFU06439.1"/>
    </source>
</evidence>